<evidence type="ECO:0000313" key="2">
    <source>
        <dbReference type="EMBL" id="EXI82594.1"/>
    </source>
</evidence>
<accession>A0A011QUP2</accession>
<protein>
    <submittedName>
        <fullName evidence="2">Uncharacterized protein</fullName>
    </submittedName>
</protein>
<reference evidence="2 3" key="1">
    <citation type="submission" date="2014-02" db="EMBL/GenBank/DDBJ databases">
        <title>Expanding our view of genomic diversity in Candidatus Accumulibacter clades.</title>
        <authorList>
            <person name="Skennerton C.T."/>
            <person name="Barr J.J."/>
            <person name="Slater F.R."/>
            <person name="Bond P.L."/>
            <person name="Tyson G.W."/>
        </authorList>
    </citation>
    <scope>NUCLEOTIDE SEQUENCE [LARGE SCALE GENOMIC DNA]</scope>
    <source>
        <strain evidence="3">BA-92</strain>
    </source>
</reference>
<feature type="region of interest" description="Disordered" evidence="1">
    <location>
        <begin position="138"/>
        <end position="171"/>
    </location>
</feature>
<name>A0A011QUP2_9PROT</name>
<gene>
    <name evidence="2" type="ORF">AW10_00380</name>
</gene>
<dbReference type="AlphaFoldDB" id="A0A011QUP2"/>
<proteinExistence type="predicted"/>
<dbReference type="Proteomes" id="UP000021816">
    <property type="component" value="Unassembled WGS sequence"/>
</dbReference>
<dbReference type="EMBL" id="JEMX01000010">
    <property type="protein sequence ID" value="EXI82594.1"/>
    <property type="molecule type" value="Genomic_DNA"/>
</dbReference>
<organism evidence="2 3">
    <name type="scientific">Candidatus Accumulibacter appositus</name>
    <dbReference type="NCBI Taxonomy" id="1454003"/>
    <lineage>
        <taxon>Bacteria</taxon>
        <taxon>Pseudomonadati</taxon>
        <taxon>Pseudomonadota</taxon>
        <taxon>Betaproteobacteria</taxon>
        <taxon>Candidatus Accumulibacter</taxon>
    </lineage>
</organism>
<evidence type="ECO:0000313" key="3">
    <source>
        <dbReference type="Proteomes" id="UP000021816"/>
    </source>
</evidence>
<evidence type="ECO:0000256" key="1">
    <source>
        <dbReference type="SAM" id="MobiDB-lite"/>
    </source>
</evidence>
<dbReference type="STRING" id="1454003.AW10_00380"/>
<comment type="caution">
    <text evidence="2">The sequence shown here is derived from an EMBL/GenBank/DDBJ whole genome shotgun (WGS) entry which is preliminary data.</text>
</comment>
<sequence>MSLEKPHPRPRRSGIESEEERAWVGFYQRVGRDPAIATEVMAQLESDPEMKRAHLALYLCCKESLRRYKARQARNKRIGQFVRWLCHGLFVRPLRSLQKGLRHGSDIAVECLPEVVKEPAVAQVRRLARETEFTTAHTAFEQQAAQSAADPLPASTEAQASPSAKTTRSAA</sequence>
<dbReference type="PATRIC" id="fig|1454003.3.peg.388"/>
<feature type="compositionally biased region" description="Polar residues" evidence="1">
    <location>
        <begin position="156"/>
        <end position="171"/>
    </location>
</feature>